<evidence type="ECO:0000256" key="1">
    <source>
        <dbReference type="SAM" id="MobiDB-lite"/>
    </source>
</evidence>
<reference evidence="2 3" key="1">
    <citation type="journal article" date="2024" name="IMA Fungus">
        <title>IMA Genome - F19 : A genome assembly and annotation guide to empower mycologists, including annotated draft genome sequences of Ceratocystis pirilliformis, Diaporthe australafricana, Fusarium ophioides, Paecilomyces lecythidis, and Sporothrix stenoceras.</title>
        <authorList>
            <person name="Aylward J."/>
            <person name="Wilson A.M."/>
            <person name="Visagie C.M."/>
            <person name="Spraker J."/>
            <person name="Barnes I."/>
            <person name="Buitendag C."/>
            <person name="Ceriani C."/>
            <person name="Del Mar Angel L."/>
            <person name="du Plessis D."/>
            <person name="Fuchs T."/>
            <person name="Gasser K."/>
            <person name="Kramer D."/>
            <person name="Li W."/>
            <person name="Munsamy K."/>
            <person name="Piso A."/>
            <person name="Price J.L."/>
            <person name="Sonnekus B."/>
            <person name="Thomas C."/>
            <person name="van der Nest A."/>
            <person name="van Dijk A."/>
            <person name="van Heerden A."/>
            <person name="van Vuuren N."/>
            <person name="Yilmaz N."/>
            <person name="Duong T.A."/>
            <person name="van der Merwe N.A."/>
            <person name="Wingfield M.J."/>
            <person name="Wingfield B.D."/>
        </authorList>
    </citation>
    <scope>NUCLEOTIDE SEQUENCE [LARGE SCALE GENOMIC DNA]</scope>
    <source>
        <strain evidence="2 3">CMW 18300</strain>
    </source>
</reference>
<evidence type="ECO:0000313" key="3">
    <source>
        <dbReference type="Proteomes" id="UP001583177"/>
    </source>
</evidence>
<feature type="compositionally biased region" description="Gly residues" evidence="1">
    <location>
        <begin position="71"/>
        <end position="80"/>
    </location>
</feature>
<feature type="compositionally biased region" description="Basic and acidic residues" evidence="1">
    <location>
        <begin position="54"/>
        <end position="64"/>
    </location>
</feature>
<organism evidence="2 3">
    <name type="scientific">Diaporthe australafricana</name>
    <dbReference type="NCBI Taxonomy" id="127596"/>
    <lineage>
        <taxon>Eukaryota</taxon>
        <taxon>Fungi</taxon>
        <taxon>Dikarya</taxon>
        <taxon>Ascomycota</taxon>
        <taxon>Pezizomycotina</taxon>
        <taxon>Sordariomycetes</taxon>
        <taxon>Sordariomycetidae</taxon>
        <taxon>Diaporthales</taxon>
        <taxon>Diaporthaceae</taxon>
        <taxon>Diaporthe</taxon>
    </lineage>
</organism>
<dbReference type="Proteomes" id="UP001583177">
    <property type="component" value="Unassembled WGS sequence"/>
</dbReference>
<keyword evidence="3" id="KW-1185">Reference proteome</keyword>
<feature type="region of interest" description="Disordered" evidence="1">
    <location>
        <begin position="46"/>
        <end position="82"/>
    </location>
</feature>
<evidence type="ECO:0000313" key="2">
    <source>
        <dbReference type="EMBL" id="KAL1845688.1"/>
    </source>
</evidence>
<dbReference type="EMBL" id="JAWRVE010000298">
    <property type="protein sequence ID" value="KAL1845688.1"/>
    <property type="molecule type" value="Genomic_DNA"/>
</dbReference>
<accession>A0ABR3VV38</accession>
<protein>
    <submittedName>
        <fullName evidence="2">Uncharacterized protein</fullName>
    </submittedName>
</protein>
<sequence length="146" mass="14766">MGTSSHNASIGGHSRVSGASKGVSVTIFEPVKRGSLVAGVLNGKKSSALSCSDSSKEGSVRARGGDSNSDGSGGASGGHSGILLVQGTAYPDNSLTGGSLGNPGRRRLVWGRFPDGRVLAGWPGRRVPGTKGFEKRIKVTLVSGEF</sequence>
<gene>
    <name evidence="2" type="ORF">Daus18300_014475</name>
</gene>
<proteinExistence type="predicted"/>
<name>A0ABR3VV38_9PEZI</name>
<comment type="caution">
    <text evidence="2">The sequence shown here is derived from an EMBL/GenBank/DDBJ whole genome shotgun (WGS) entry which is preliminary data.</text>
</comment>